<dbReference type="HOGENOM" id="CLU_2604303_0_0_14"/>
<dbReference type="Proteomes" id="UP000019260">
    <property type="component" value="Chromosome"/>
</dbReference>
<gene>
    <name evidence="1" type="ORF">P344_06205</name>
</gene>
<evidence type="ECO:0000313" key="1">
    <source>
        <dbReference type="EMBL" id="AHI58548.1"/>
    </source>
</evidence>
<dbReference type="AlphaFoldDB" id="W6AMJ8"/>
<keyword evidence="2" id="KW-1185">Reference proteome</keyword>
<name>W6AMJ8_9MOLU</name>
<organism evidence="1 2">
    <name type="scientific">Spiroplasma mirum ATCC 29335</name>
    <dbReference type="NCBI Taxonomy" id="838561"/>
    <lineage>
        <taxon>Bacteria</taxon>
        <taxon>Bacillati</taxon>
        <taxon>Mycoplasmatota</taxon>
        <taxon>Mollicutes</taxon>
        <taxon>Entomoplasmatales</taxon>
        <taxon>Spiroplasmataceae</taxon>
        <taxon>Spiroplasma</taxon>
    </lineage>
</organism>
<evidence type="ECO:0000313" key="2">
    <source>
        <dbReference type="Proteomes" id="UP000019260"/>
    </source>
</evidence>
<reference evidence="1 2" key="1">
    <citation type="submission" date="2013-09" db="EMBL/GenBank/DDBJ databases">
        <title>Complete genome sequence of Spiroplasma mirum suckling mouse cataract agent.</title>
        <authorList>
            <person name="Landry C.A."/>
            <person name="Bastian F.O."/>
            <person name="Thune R.L."/>
        </authorList>
    </citation>
    <scope>NUCLEOTIDE SEQUENCE [LARGE SCALE GENOMIC DNA]</scope>
    <source>
        <strain evidence="1 2">SMCA</strain>
    </source>
</reference>
<sequence>MYDDTPFIINSDHGGLSQYHGRPNIPEMTVPWIVYTKKDILQSGVIPDRIKVYDSAPTLISINSFFHPLNSIFYTTLIL</sequence>
<dbReference type="STRING" id="838561.P344_06205"/>
<dbReference type="Gene3D" id="3.40.720.10">
    <property type="entry name" value="Alkaline Phosphatase, subunit A"/>
    <property type="match status" value="1"/>
</dbReference>
<dbReference type="KEGG" id="smia:P344_06205"/>
<accession>W6AMJ8</accession>
<dbReference type="InterPro" id="IPR017850">
    <property type="entry name" value="Alkaline_phosphatase_core_sf"/>
</dbReference>
<dbReference type="EMBL" id="CP006720">
    <property type="protein sequence ID" value="AHI58548.1"/>
    <property type="molecule type" value="Genomic_DNA"/>
</dbReference>
<protein>
    <submittedName>
        <fullName evidence="1">Uncharacterized protein</fullName>
    </submittedName>
</protein>
<dbReference type="SUPFAM" id="SSF53649">
    <property type="entry name" value="Alkaline phosphatase-like"/>
    <property type="match status" value="1"/>
</dbReference>
<proteinExistence type="predicted"/>